<dbReference type="InterPro" id="IPR014710">
    <property type="entry name" value="RmlC-like_jellyroll"/>
</dbReference>
<accession>A0AAX4HNR4</accession>
<keyword evidence="4" id="KW-1185">Reference proteome</keyword>
<feature type="domain" description="Cupin type-2" evidence="2">
    <location>
        <begin position="43"/>
        <end position="113"/>
    </location>
</feature>
<dbReference type="KEGG" id="psti:SOO65_19890"/>
<dbReference type="InterPro" id="IPR011051">
    <property type="entry name" value="RmlC_Cupin_sf"/>
</dbReference>
<dbReference type="Pfam" id="PF07883">
    <property type="entry name" value="Cupin_2"/>
    <property type="match status" value="1"/>
</dbReference>
<dbReference type="AlphaFoldDB" id="A0AAX4HNR4"/>
<name>A0AAX4HNR4_9BACT</name>
<gene>
    <name evidence="3" type="ORF">SOO65_19890</name>
</gene>
<sequence>MKIQKKSDRHYRQLKSTKTGEEYSRSNVISEALFSTDIFLSHEIISPNSRSSSPHFHTHTDELIYVLSGKLVAVEGDSEIVVEEGDSVMFERQSGKHHFLKNESNSDGHILLIRKKLGSPDVIFPESN</sequence>
<evidence type="ECO:0000313" key="3">
    <source>
        <dbReference type="EMBL" id="WPU64960.1"/>
    </source>
</evidence>
<dbReference type="SUPFAM" id="SSF51182">
    <property type="entry name" value="RmlC-like cupins"/>
    <property type="match status" value="1"/>
</dbReference>
<dbReference type="Proteomes" id="UP001324634">
    <property type="component" value="Chromosome"/>
</dbReference>
<dbReference type="Gene3D" id="2.60.120.10">
    <property type="entry name" value="Jelly Rolls"/>
    <property type="match status" value="1"/>
</dbReference>
<dbReference type="EMBL" id="CP139487">
    <property type="protein sequence ID" value="WPU64960.1"/>
    <property type="molecule type" value="Genomic_DNA"/>
</dbReference>
<evidence type="ECO:0000256" key="1">
    <source>
        <dbReference type="SAM" id="MobiDB-lite"/>
    </source>
</evidence>
<dbReference type="InterPro" id="IPR013096">
    <property type="entry name" value="Cupin_2"/>
</dbReference>
<proteinExistence type="predicted"/>
<dbReference type="RefSeq" id="WP_321394755.1">
    <property type="nucleotide sequence ID" value="NZ_CP139487.1"/>
</dbReference>
<organism evidence="3 4">
    <name type="scientific">Peredibacter starrii</name>
    <dbReference type="NCBI Taxonomy" id="28202"/>
    <lineage>
        <taxon>Bacteria</taxon>
        <taxon>Pseudomonadati</taxon>
        <taxon>Bdellovibrionota</taxon>
        <taxon>Bacteriovoracia</taxon>
        <taxon>Bacteriovoracales</taxon>
        <taxon>Bacteriovoracaceae</taxon>
        <taxon>Peredibacter</taxon>
    </lineage>
</organism>
<evidence type="ECO:0000259" key="2">
    <source>
        <dbReference type="Pfam" id="PF07883"/>
    </source>
</evidence>
<evidence type="ECO:0000313" key="4">
    <source>
        <dbReference type="Proteomes" id="UP001324634"/>
    </source>
</evidence>
<reference evidence="3 4" key="1">
    <citation type="submission" date="2023-11" db="EMBL/GenBank/DDBJ databases">
        <title>Peredibacter starrii A3.12.</title>
        <authorList>
            <person name="Mitchell R.J."/>
        </authorList>
    </citation>
    <scope>NUCLEOTIDE SEQUENCE [LARGE SCALE GENOMIC DNA]</scope>
    <source>
        <strain evidence="3 4">A3.12</strain>
    </source>
</reference>
<protein>
    <submittedName>
        <fullName evidence="3">Cupin domain-containing protein</fullName>
    </submittedName>
</protein>
<feature type="region of interest" description="Disordered" evidence="1">
    <location>
        <begin position="1"/>
        <end position="22"/>
    </location>
</feature>